<dbReference type="OrthoDB" id="196493at2759"/>
<dbReference type="InterPro" id="IPR013783">
    <property type="entry name" value="Ig-like_fold"/>
</dbReference>
<dbReference type="InterPro" id="IPR006047">
    <property type="entry name" value="GH13_cat_dom"/>
</dbReference>
<sequence length="440" mass="48730">MDYEQDNFGVWEIFLPNNADGSPPIPHGSRVKVFFPCLKRESGGGPSLIILIASSESHSMSPLAKSWSEITLKIPHISVSIRMDTPSGIKDSIPAWIKFSVQAPGEIPFNGIYYDPPEEVLFLLVFAAYVIVSQSSLSRWSPSEEESSPVEDKSLEEIHCRRGWSGCKLAEMSVEKREVKTYLSRPRSAVFCSVRGLDGLHEVGSCRSGSRQKAAAAAARDKYSFKHPRPKKPKSLRIYESHVGMSSTEPMINTYANFRDDVLPRIKKLGYNAVQIMAIQEHAYYASFGYHVTNFFAPSSRCGTPDELKSMIDRAHELGLVVLMDIVHRNFAAAAPSLSNSIVWRGPGPITFFAPFNSSLLTYGPSCSLPLLLREHTVLSLFPLRYLRTLPFATKIKTLAPARCLTITSSAPNASKVFVDGVEITQPDLFDGSLLDVHCL</sequence>
<feature type="domain" description="Glycosyl hydrolase family 13 catalytic" evidence="1">
    <location>
        <begin position="263"/>
        <end position="328"/>
    </location>
</feature>
<comment type="caution">
    <text evidence="2">The sequence shown here is derived from an EMBL/GenBank/DDBJ whole genome shotgun (WGS) entry which is preliminary data.</text>
</comment>
<dbReference type="Gene3D" id="3.20.20.80">
    <property type="entry name" value="Glycosidases"/>
    <property type="match status" value="1"/>
</dbReference>
<dbReference type="GO" id="GO:0005982">
    <property type="term" value="P:starch metabolic process"/>
    <property type="evidence" value="ECO:0007669"/>
    <property type="project" value="TreeGrafter"/>
</dbReference>
<organism evidence="2 3">
    <name type="scientific">Rhododendron simsii</name>
    <name type="common">Sims's rhododendron</name>
    <dbReference type="NCBI Taxonomy" id="118357"/>
    <lineage>
        <taxon>Eukaryota</taxon>
        <taxon>Viridiplantae</taxon>
        <taxon>Streptophyta</taxon>
        <taxon>Embryophyta</taxon>
        <taxon>Tracheophyta</taxon>
        <taxon>Spermatophyta</taxon>
        <taxon>Magnoliopsida</taxon>
        <taxon>eudicotyledons</taxon>
        <taxon>Gunneridae</taxon>
        <taxon>Pentapetalae</taxon>
        <taxon>asterids</taxon>
        <taxon>Ericales</taxon>
        <taxon>Ericaceae</taxon>
        <taxon>Ericoideae</taxon>
        <taxon>Rhodoreae</taxon>
        <taxon>Rhododendron</taxon>
    </lineage>
</organism>
<reference evidence="2" key="1">
    <citation type="submission" date="2019-11" db="EMBL/GenBank/DDBJ databases">
        <authorList>
            <person name="Liu Y."/>
            <person name="Hou J."/>
            <person name="Li T.-Q."/>
            <person name="Guan C.-H."/>
            <person name="Wu X."/>
            <person name="Wu H.-Z."/>
            <person name="Ling F."/>
            <person name="Zhang R."/>
            <person name="Shi X.-G."/>
            <person name="Ren J.-P."/>
            <person name="Chen E.-F."/>
            <person name="Sun J.-M."/>
        </authorList>
    </citation>
    <scope>NUCLEOTIDE SEQUENCE</scope>
    <source>
        <strain evidence="2">Adult_tree_wgs_1</strain>
        <tissue evidence="2">Leaves</tissue>
    </source>
</reference>
<evidence type="ECO:0000259" key="1">
    <source>
        <dbReference type="Pfam" id="PF00128"/>
    </source>
</evidence>
<dbReference type="EMBL" id="WJXA01000004">
    <property type="protein sequence ID" value="KAF7145694.1"/>
    <property type="molecule type" value="Genomic_DNA"/>
</dbReference>
<keyword evidence="3" id="KW-1185">Reference proteome</keyword>
<evidence type="ECO:0000313" key="3">
    <source>
        <dbReference type="Proteomes" id="UP000626092"/>
    </source>
</evidence>
<dbReference type="Proteomes" id="UP000626092">
    <property type="component" value="Unassembled WGS sequence"/>
</dbReference>
<protein>
    <recommendedName>
        <fullName evidence="1">Glycosyl hydrolase family 13 catalytic domain-containing protein</fullName>
    </recommendedName>
</protein>
<gene>
    <name evidence="2" type="ORF">RHSIM_Rhsim04G0134200</name>
</gene>
<dbReference type="SUPFAM" id="SSF51445">
    <property type="entry name" value="(Trans)glycosidases"/>
    <property type="match status" value="1"/>
</dbReference>
<evidence type="ECO:0000313" key="2">
    <source>
        <dbReference type="EMBL" id="KAF7145694.1"/>
    </source>
</evidence>
<name>A0A834LR67_RHOSS</name>
<dbReference type="PANTHER" id="PTHR43651:SF3">
    <property type="entry name" value="1,4-ALPHA-GLUCAN-BRANCHING ENZYME"/>
    <property type="match status" value="1"/>
</dbReference>
<dbReference type="InterPro" id="IPR017853">
    <property type="entry name" value="GH"/>
</dbReference>
<dbReference type="GO" id="GO:0005737">
    <property type="term" value="C:cytoplasm"/>
    <property type="evidence" value="ECO:0007669"/>
    <property type="project" value="TreeGrafter"/>
</dbReference>
<dbReference type="PANTHER" id="PTHR43651">
    <property type="entry name" value="1,4-ALPHA-GLUCAN-BRANCHING ENZYME"/>
    <property type="match status" value="1"/>
</dbReference>
<dbReference type="AlphaFoldDB" id="A0A834LR67"/>
<dbReference type="GO" id="GO:0003844">
    <property type="term" value="F:1,4-alpha-glucan branching enzyme activity"/>
    <property type="evidence" value="ECO:0007669"/>
    <property type="project" value="TreeGrafter"/>
</dbReference>
<accession>A0A834LR67</accession>
<dbReference type="Pfam" id="PF00128">
    <property type="entry name" value="Alpha-amylase"/>
    <property type="match status" value="1"/>
</dbReference>
<dbReference type="Gene3D" id="2.60.40.10">
    <property type="entry name" value="Immunoglobulins"/>
    <property type="match status" value="1"/>
</dbReference>
<proteinExistence type="predicted"/>